<comment type="caution">
    <text evidence="2">The sequence shown here is derived from an EMBL/GenBank/DDBJ whole genome shotgun (WGS) entry which is preliminary data.</text>
</comment>
<dbReference type="Proteomes" id="UP000238312">
    <property type="component" value="Unassembled WGS sequence"/>
</dbReference>
<evidence type="ECO:0000256" key="1">
    <source>
        <dbReference type="SAM" id="MobiDB-lite"/>
    </source>
</evidence>
<dbReference type="RefSeq" id="WP_219912296.1">
    <property type="nucleotide sequence ID" value="NZ_JBFAIB010000019.1"/>
</dbReference>
<organism evidence="2 3">
    <name type="scientific">Nonomuraea fuscirosea</name>
    <dbReference type="NCBI Taxonomy" id="1291556"/>
    <lineage>
        <taxon>Bacteria</taxon>
        <taxon>Bacillati</taxon>
        <taxon>Actinomycetota</taxon>
        <taxon>Actinomycetes</taxon>
        <taxon>Streptosporangiales</taxon>
        <taxon>Streptosporangiaceae</taxon>
        <taxon>Nonomuraea</taxon>
    </lineage>
</organism>
<evidence type="ECO:0000313" key="3">
    <source>
        <dbReference type="Proteomes" id="UP000238312"/>
    </source>
</evidence>
<gene>
    <name evidence="2" type="ORF">B0I32_123158</name>
</gene>
<reference evidence="2 3" key="1">
    <citation type="submission" date="2018-03" db="EMBL/GenBank/DDBJ databases">
        <title>Genomic Encyclopedia of Type Strains, Phase III (KMG-III): the genomes of soil and plant-associated and newly described type strains.</title>
        <authorList>
            <person name="Whitman W."/>
        </authorList>
    </citation>
    <scope>NUCLEOTIDE SEQUENCE [LARGE SCALE GENOMIC DNA]</scope>
    <source>
        <strain evidence="2 3">CGMCC 4.7104</strain>
    </source>
</reference>
<dbReference type="Gene3D" id="2.60.300.12">
    <property type="entry name" value="HesB-like domain"/>
    <property type="match status" value="1"/>
</dbReference>
<dbReference type="InterPro" id="IPR035903">
    <property type="entry name" value="HesB-like_dom_sf"/>
</dbReference>
<feature type="region of interest" description="Disordered" evidence="1">
    <location>
        <begin position="72"/>
        <end position="108"/>
    </location>
</feature>
<evidence type="ECO:0000313" key="2">
    <source>
        <dbReference type="EMBL" id="PRX58434.1"/>
    </source>
</evidence>
<protein>
    <submittedName>
        <fullName evidence="2">Fe-S cluster assembly iron-binding protein IscA</fullName>
    </submittedName>
</protein>
<dbReference type="AlphaFoldDB" id="A0A2T0ML89"/>
<accession>A0A2T0ML89</accession>
<dbReference type="EMBL" id="PVNG01000023">
    <property type="protein sequence ID" value="PRX58434.1"/>
    <property type="molecule type" value="Genomic_DNA"/>
</dbReference>
<keyword evidence="3" id="KW-1185">Reference proteome</keyword>
<dbReference type="SUPFAM" id="SSF89360">
    <property type="entry name" value="HesB-like domain"/>
    <property type="match status" value="1"/>
</dbReference>
<name>A0A2T0ML89_9ACTN</name>
<proteinExistence type="predicted"/>
<sequence>MLVLTDNAVVAIRDLMDGEDVPADAGLRISAKADEAGTLEVSLATTPQAGDQVVEKEDVRVFVAQDAAPILDDKSLDADPGTPGQPMFRLDRQAGGQNGRSAQNGQSV</sequence>
<feature type="compositionally biased region" description="Polar residues" evidence="1">
    <location>
        <begin position="99"/>
        <end position="108"/>
    </location>
</feature>